<dbReference type="Proteomes" id="UP000286415">
    <property type="component" value="Unassembled WGS sequence"/>
</dbReference>
<accession>A0A3R7FKI3</accession>
<dbReference type="InParanoid" id="A0A3R7FKI3"/>
<sequence>MWRCLAIKGVASIMEALYTNSCGRVRLYSEHPHEFTTSNNTLHTCKFRSAATTIGGIMHAIELLDLVDKLVYLDGCISSGGLAIDDISSQIGKARITSANLRHLWCRSDASPSVKSGAYTLVVRFILVHGSDYGLYAQSTYKSCECLTIGVCEALAGSATETARNRHHPWMDFFHFQMAYVRFYSSMPVKRHNVAMILHGCGVYDGTEIHEATSMLIHLSKLNVKVSLFAPNINQMHVVNHLDGSVMKETRNVLVESARIARGKVSPLSELNVKDFDALLIPGGFGVAKNLSDFSEKNAECTVIPDVELCLKGFLREKKPIGLCCIAPVLAAKCCPGAELTMGGVTEQNGRWPFAGASAAAKQMGAKIVPREVNDIQVDEEHKIVTGSAYMCGTASVSEVFDGIGRIVDAVVHM</sequence>
<evidence type="ECO:0000313" key="1">
    <source>
        <dbReference type="EMBL" id="KAG5446575.1"/>
    </source>
</evidence>
<comment type="caution">
    <text evidence="1">The sequence shown here is derived from an EMBL/GenBank/DDBJ whole genome shotgun (WGS) entry which is preliminary data.</text>
</comment>
<reference evidence="1 2" key="1">
    <citation type="journal article" date="2018" name="Biotechnol. Adv.">
        <title>Improved genomic resources and new bioinformatic workflow for the carcinogenic parasite Clonorchis sinensis: Biotechnological implications.</title>
        <authorList>
            <person name="Wang D."/>
            <person name="Korhonen P.K."/>
            <person name="Gasser R.B."/>
            <person name="Young N.D."/>
        </authorList>
    </citation>
    <scope>NUCLEOTIDE SEQUENCE [LARGE SCALE GENOMIC DNA]</scope>
    <source>
        <strain evidence="1">Cs-k2</strain>
    </source>
</reference>
<keyword evidence="2" id="KW-1185">Reference proteome</keyword>
<dbReference type="InterPro" id="IPR029062">
    <property type="entry name" value="Class_I_gatase-like"/>
</dbReference>
<organism evidence="1 2">
    <name type="scientific">Clonorchis sinensis</name>
    <name type="common">Chinese liver fluke</name>
    <dbReference type="NCBI Taxonomy" id="79923"/>
    <lineage>
        <taxon>Eukaryota</taxon>
        <taxon>Metazoa</taxon>
        <taxon>Spiralia</taxon>
        <taxon>Lophotrochozoa</taxon>
        <taxon>Platyhelminthes</taxon>
        <taxon>Trematoda</taxon>
        <taxon>Digenea</taxon>
        <taxon>Opisthorchiida</taxon>
        <taxon>Opisthorchiata</taxon>
        <taxon>Opisthorchiidae</taxon>
        <taxon>Clonorchis</taxon>
    </lineage>
</organism>
<dbReference type="CDD" id="cd03133">
    <property type="entry name" value="GATase1_ES1"/>
    <property type="match status" value="1"/>
</dbReference>
<gene>
    <name evidence="1" type="ORF">CSKR_112368</name>
</gene>
<dbReference type="PANTHER" id="PTHR10224:SF12">
    <property type="entry name" value="GLYOXALASE ELBB"/>
    <property type="match status" value="1"/>
</dbReference>
<dbReference type="PANTHER" id="PTHR10224">
    <property type="entry name" value="ES1 PROTEIN HOMOLOG, MITOCHONDRIAL"/>
    <property type="match status" value="1"/>
</dbReference>
<evidence type="ECO:0000313" key="2">
    <source>
        <dbReference type="Proteomes" id="UP000286415"/>
    </source>
</evidence>
<dbReference type="STRING" id="79923.A0A3R7FKI3"/>
<dbReference type="NCBIfam" id="NF008747">
    <property type="entry name" value="PRK11780.1"/>
    <property type="match status" value="1"/>
</dbReference>
<protein>
    <submittedName>
        <fullName evidence="1">Es1 protein, mitochondrial</fullName>
    </submittedName>
</protein>
<name>A0A3R7FKI3_CLOSI</name>
<reference evidence="1 2" key="2">
    <citation type="journal article" date="2021" name="Genomics">
        <title>High-quality reference genome for Clonorchis sinensis.</title>
        <authorList>
            <person name="Young N.D."/>
            <person name="Stroehlein A.J."/>
            <person name="Kinkar L."/>
            <person name="Wang T."/>
            <person name="Sohn W.M."/>
            <person name="Chang B.C.H."/>
            <person name="Kaur P."/>
            <person name="Weisz D."/>
            <person name="Dudchenko O."/>
            <person name="Aiden E.L."/>
            <person name="Korhonen P.K."/>
            <person name="Gasser R.B."/>
        </authorList>
    </citation>
    <scope>NUCLEOTIDE SEQUENCE [LARGE SCALE GENOMIC DNA]</scope>
    <source>
        <strain evidence="1">Cs-k2</strain>
    </source>
</reference>
<dbReference type="AlphaFoldDB" id="A0A3R7FKI3"/>
<dbReference type="OrthoDB" id="543156at2759"/>
<dbReference type="EMBL" id="NIRI02000056">
    <property type="protein sequence ID" value="KAG5446575.1"/>
    <property type="molecule type" value="Genomic_DNA"/>
</dbReference>
<dbReference type="Gene3D" id="3.40.50.880">
    <property type="match status" value="1"/>
</dbReference>
<dbReference type="SUPFAM" id="SSF52317">
    <property type="entry name" value="Class I glutamine amidotransferase-like"/>
    <property type="match status" value="1"/>
</dbReference>
<proteinExistence type="predicted"/>